<dbReference type="AlphaFoldDB" id="A0AAN8RPB0"/>
<dbReference type="EMBL" id="JAVHNR010000003">
    <property type="protein sequence ID" value="KAK6348177.1"/>
    <property type="molecule type" value="Genomic_DNA"/>
</dbReference>
<accession>A0AAN8RPB0</accession>
<evidence type="ECO:0000256" key="1">
    <source>
        <dbReference type="SAM" id="MobiDB-lite"/>
    </source>
</evidence>
<gene>
    <name evidence="2" type="ORF">TWF718_005990</name>
</gene>
<comment type="caution">
    <text evidence="2">The sequence shown here is derived from an EMBL/GenBank/DDBJ whole genome shotgun (WGS) entry which is preliminary data.</text>
</comment>
<name>A0AAN8RPB0_9PEZI</name>
<organism evidence="2 3">
    <name type="scientific">Orbilia javanica</name>
    <dbReference type="NCBI Taxonomy" id="47235"/>
    <lineage>
        <taxon>Eukaryota</taxon>
        <taxon>Fungi</taxon>
        <taxon>Dikarya</taxon>
        <taxon>Ascomycota</taxon>
        <taxon>Pezizomycotina</taxon>
        <taxon>Orbiliomycetes</taxon>
        <taxon>Orbiliales</taxon>
        <taxon>Orbiliaceae</taxon>
        <taxon>Orbilia</taxon>
    </lineage>
</organism>
<evidence type="ECO:0000313" key="3">
    <source>
        <dbReference type="Proteomes" id="UP001313282"/>
    </source>
</evidence>
<reference evidence="2 3" key="1">
    <citation type="submission" date="2019-10" db="EMBL/GenBank/DDBJ databases">
        <authorList>
            <person name="Palmer J.M."/>
        </authorList>
    </citation>
    <scope>NUCLEOTIDE SEQUENCE [LARGE SCALE GENOMIC DNA]</scope>
    <source>
        <strain evidence="2 3">TWF718</strain>
    </source>
</reference>
<sequence length="144" mass="15736">MVRAGVVIVPAKTLYRKPPAAGSSCLYRPGQFESQAILDSNLPAFPLPNPPLEQTSRCQSIPTVLPRKKQRFRRVSSDSIVTGGFGLGGSPANEHCKNTTGSTQFPESHQSLPFPPLEVNPFWGHWRASVISRQPAEAARGRFL</sequence>
<protein>
    <submittedName>
        <fullName evidence="2">Uncharacterized protein</fullName>
    </submittedName>
</protein>
<evidence type="ECO:0000313" key="2">
    <source>
        <dbReference type="EMBL" id="KAK6348177.1"/>
    </source>
</evidence>
<dbReference type="Proteomes" id="UP001313282">
    <property type="component" value="Unassembled WGS sequence"/>
</dbReference>
<feature type="compositionally biased region" description="Polar residues" evidence="1">
    <location>
        <begin position="98"/>
        <end position="110"/>
    </location>
</feature>
<keyword evidence="3" id="KW-1185">Reference proteome</keyword>
<proteinExistence type="predicted"/>
<feature type="region of interest" description="Disordered" evidence="1">
    <location>
        <begin position="83"/>
        <end position="110"/>
    </location>
</feature>